<reference evidence="1" key="1">
    <citation type="submission" date="2015-12" db="EMBL/GenBank/DDBJ databases">
        <title>Gene expression during late stages of embryo sac development: a critical building block for successful pollen-pistil interactions.</title>
        <authorList>
            <person name="Liu Y."/>
            <person name="Joly V."/>
            <person name="Sabar M."/>
            <person name="Matton D.P."/>
        </authorList>
    </citation>
    <scope>NUCLEOTIDE SEQUENCE</scope>
</reference>
<proteinExistence type="predicted"/>
<sequence>MGILERKGLEFDLPLYALKGGHGLLFSLGSPFYIQLFIEPGVESPSLHIHSWSGCWSSEPS</sequence>
<name>A0A0V0GRF5_SOLCH</name>
<protein>
    <submittedName>
        <fullName evidence="1">Putative ovule protein</fullName>
    </submittedName>
</protein>
<evidence type="ECO:0000313" key="1">
    <source>
        <dbReference type="EMBL" id="JAP10458.1"/>
    </source>
</evidence>
<dbReference type="EMBL" id="GEDG01033083">
    <property type="protein sequence ID" value="JAP10458.1"/>
    <property type="molecule type" value="Transcribed_RNA"/>
</dbReference>
<accession>A0A0V0GRF5</accession>
<dbReference type="AlphaFoldDB" id="A0A0V0GRF5"/>
<organism evidence="1">
    <name type="scientific">Solanum chacoense</name>
    <name type="common">Chaco potato</name>
    <dbReference type="NCBI Taxonomy" id="4108"/>
    <lineage>
        <taxon>Eukaryota</taxon>
        <taxon>Viridiplantae</taxon>
        <taxon>Streptophyta</taxon>
        <taxon>Embryophyta</taxon>
        <taxon>Tracheophyta</taxon>
        <taxon>Spermatophyta</taxon>
        <taxon>Magnoliopsida</taxon>
        <taxon>eudicotyledons</taxon>
        <taxon>Gunneridae</taxon>
        <taxon>Pentapetalae</taxon>
        <taxon>asterids</taxon>
        <taxon>lamiids</taxon>
        <taxon>Solanales</taxon>
        <taxon>Solanaceae</taxon>
        <taxon>Solanoideae</taxon>
        <taxon>Solaneae</taxon>
        <taxon>Solanum</taxon>
    </lineage>
</organism>